<dbReference type="RefSeq" id="WP_344952262.1">
    <property type="nucleotide sequence ID" value="NZ_BAABDC010000017.1"/>
</dbReference>
<feature type="domain" description="Activator of Hsp90 ATPase homologue 1/2-like C-terminal" evidence="3">
    <location>
        <begin position="13"/>
        <end position="142"/>
    </location>
</feature>
<accession>A0ABP7EQX6</accession>
<feature type="compositionally biased region" description="Polar residues" evidence="2">
    <location>
        <begin position="108"/>
        <end position="122"/>
    </location>
</feature>
<gene>
    <name evidence="4" type="ORF">GCM10022399_44370</name>
</gene>
<evidence type="ECO:0000256" key="1">
    <source>
        <dbReference type="ARBA" id="ARBA00006817"/>
    </source>
</evidence>
<reference evidence="5" key="1">
    <citation type="journal article" date="2019" name="Int. J. Syst. Evol. Microbiol.">
        <title>The Global Catalogue of Microorganisms (GCM) 10K type strain sequencing project: providing services to taxonomists for standard genome sequencing and annotation.</title>
        <authorList>
            <consortium name="The Broad Institute Genomics Platform"/>
            <consortium name="The Broad Institute Genome Sequencing Center for Infectious Disease"/>
            <person name="Wu L."/>
            <person name="Ma J."/>
        </authorList>
    </citation>
    <scope>NUCLEOTIDE SEQUENCE [LARGE SCALE GENOMIC DNA]</scope>
    <source>
        <strain evidence="5">JCM 17125</strain>
    </source>
</reference>
<organism evidence="4 5">
    <name type="scientific">Terrabacter ginsenosidimutans</name>
    <dbReference type="NCBI Taxonomy" id="490575"/>
    <lineage>
        <taxon>Bacteria</taxon>
        <taxon>Bacillati</taxon>
        <taxon>Actinomycetota</taxon>
        <taxon>Actinomycetes</taxon>
        <taxon>Micrococcales</taxon>
        <taxon>Intrasporangiaceae</taxon>
        <taxon>Terrabacter</taxon>
    </lineage>
</organism>
<dbReference type="Gene3D" id="3.30.530.20">
    <property type="match status" value="1"/>
</dbReference>
<proteinExistence type="inferred from homology"/>
<evidence type="ECO:0000256" key="2">
    <source>
        <dbReference type="SAM" id="MobiDB-lite"/>
    </source>
</evidence>
<dbReference type="Proteomes" id="UP001501468">
    <property type="component" value="Unassembled WGS sequence"/>
</dbReference>
<dbReference type="SUPFAM" id="SSF55961">
    <property type="entry name" value="Bet v1-like"/>
    <property type="match status" value="1"/>
</dbReference>
<name>A0ABP7EQX6_9MICO</name>
<feature type="region of interest" description="Disordered" evidence="2">
    <location>
        <begin position="103"/>
        <end position="122"/>
    </location>
</feature>
<evidence type="ECO:0000259" key="3">
    <source>
        <dbReference type="Pfam" id="PF08327"/>
    </source>
</evidence>
<comment type="caution">
    <text evidence="4">The sequence shown here is derived from an EMBL/GenBank/DDBJ whole genome shotgun (WGS) entry which is preliminary data.</text>
</comment>
<dbReference type="EMBL" id="BAABDC010000017">
    <property type="protein sequence ID" value="GAA3723096.1"/>
    <property type="molecule type" value="Genomic_DNA"/>
</dbReference>
<dbReference type="InterPro" id="IPR013538">
    <property type="entry name" value="ASHA1/2-like_C"/>
</dbReference>
<dbReference type="InterPro" id="IPR023393">
    <property type="entry name" value="START-like_dom_sf"/>
</dbReference>
<evidence type="ECO:0000313" key="5">
    <source>
        <dbReference type="Proteomes" id="UP001501468"/>
    </source>
</evidence>
<evidence type="ECO:0000313" key="4">
    <source>
        <dbReference type="EMBL" id="GAA3723096.1"/>
    </source>
</evidence>
<protein>
    <submittedName>
        <fullName evidence="4">SRPBCC family protein</fullName>
    </submittedName>
</protein>
<dbReference type="Pfam" id="PF08327">
    <property type="entry name" value="AHSA1"/>
    <property type="match status" value="1"/>
</dbReference>
<sequence length="144" mass="16067">MTGHVAHAKVTVDATPQQAWHALTDPDTVRQWMVGTEVRTDWQVGSEITWQGEMDGKPYRDKGEVLEADEPRRLSVTHYSPLMGQEDRPENYHTVTYTLAADGDAGPTTVTLEQDGNTSQEQADQFGQNWQSMLDAYKATVESA</sequence>
<comment type="similarity">
    <text evidence="1">Belongs to the AHA1 family.</text>
</comment>
<keyword evidence="5" id="KW-1185">Reference proteome</keyword>